<keyword evidence="3" id="KW-1185">Reference proteome</keyword>
<feature type="region of interest" description="Disordered" evidence="1">
    <location>
        <begin position="58"/>
        <end position="186"/>
    </location>
</feature>
<name>A0ABD3RV92_9STRA</name>
<organism evidence="2 3">
    <name type="scientific">Cyclostephanos tholiformis</name>
    <dbReference type="NCBI Taxonomy" id="382380"/>
    <lineage>
        <taxon>Eukaryota</taxon>
        <taxon>Sar</taxon>
        <taxon>Stramenopiles</taxon>
        <taxon>Ochrophyta</taxon>
        <taxon>Bacillariophyta</taxon>
        <taxon>Coscinodiscophyceae</taxon>
        <taxon>Thalassiosirophycidae</taxon>
        <taxon>Stephanodiscales</taxon>
        <taxon>Stephanodiscaceae</taxon>
        <taxon>Cyclostephanos</taxon>
    </lineage>
</organism>
<gene>
    <name evidence="2" type="ORF">ACHAXA_011637</name>
</gene>
<evidence type="ECO:0000313" key="3">
    <source>
        <dbReference type="Proteomes" id="UP001530377"/>
    </source>
</evidence>
<feature type="compositionally biased region" description="Basic residues" evidence="1">
    <location>
        <begin position="149"/>
        <end position="160"/>
    </location>
</feature>
<protein>
    <submittedName>
        <fullName evidence="2">Uncharacterized protein</fullName>
    </submittedName>
</protein>
<evidence type="ECO:0000313" key="2">
    <source>
        <dbReference type="EMBL" id="KAL3816140.1"/>
    </source>
</evidence>
<comment type="caution">
    <text evidence="2">The sequence shown here is derived from an EMBL/GenBank/DDBJ whole genome shotgun (WGS) entry which is preliminary data.</text>
</comment>
<dbReference type="Proteomes" id="UP001530377">
    <property type="component" value="Unassembled WGS sequence"/>
</dbReference>
<dbReference type="EMBL" id="JALLPB020000164">
    <property type="protein sequence ID" value="KAL3816140.1"/>
    <property type="molecule type" value="Genomic_DNA"/>
</dbReference>
<reference evidence="2 3" key="1">
    <citation type="submission" date="2024-10" db="EMBL/GenBank/DDBJ databases">
        <title>Updated reference genomes for cyclostephanoid diatoms.</title>
        <authorList>
            <person name="Roberts W.R."/>
            <person name="Alverson A.J."/>
        </authorList>
    </citation>
    <scope>NUCLEOTIDE SEQUENCE [LARGE SCALE GENOMIC DNA]</scope>
    <source>
        <strain evidence="2 3">AJA228-03</strain>
    </source>
</reference>
<dbReference type="AlphaFoldDB" id="A0ABD3RV92"/>
<evidence type="ECO:0000256" key="1">
    <source>
        <dbReference type="SAM" id="MobiDB-lite"/>
    </source>
</evidence>
<proteinExistence type="predicted"/>
<feature type="compositionally biased region" description="Basic and acidic residues" evidence="1">
    <location>
        <begin position="59"/>
        <end position="96"/>
    </location>
</feature>
<feature type="compositionally biased region" description="Basic and acidic residues" evidence="1">
    <location>
        <begin position="108"/>
        <end position="144"/>
    </location>
</feature>
<sequence length="198" mass="22476">MLPDHVVSALKAKYETSNGLLALSRELEVATGNEGCGERGLLTRLMEAPYDEFQNMAKKANDHDKTVTPRGSRRCEEEVEKKVTRDVEDAAKEIEKPASLVGENNEQEMEKLVQEDEVEGKLKSELEEEGVSKLDAKVVNDEVLGKGQRQQRRQKQRQQPRQRAIMGEVSPQKHEPQGSFNEPVEELRERIERLTLQG</sequence>
<accession>A0ABD3RV92</accession>